<dbReference type="Proteomes" id="UP000076512">
    <property type="component" value="Unassembled WGS sequence"/>
</dbReference>
<reference evidence="1 2" key="1">
    <citation type="submission" date="2016-04" db="EMBL/GenBank/DDBJ databases">
        <authorList>
            <person name="Evans L.H."/>
            <person name="Alamgir A."/>
            <person name="Owens N."/>
            <person name="Weber N.D."/>
            <person name="Virtaneva K."/>
            <person name="Barbian K."/>
            <person name="Babar A."/>
            <person name="Rosenke K."/>
        </authorList>
    </citation>
    <scope>NUCLEOTIDE SEQUENCE [LARGE SCALE GENOMIC DNA]</scope>
    <source>
        <strain evidence="1 2">IFM 0406</strain>
    </source>
</reference>
<evidence type="ECO:0000313" key="2">
    <source>
        <dbReference type="Proteomes" id="UP000076512"/>
    </source>
</evidence>
<keyword evidence="2" id="KW-1185">Reference proteome</keyword>
<dbReference type="AlphaFoldDB" id="A0A164KFB5"/>
<accession>A0A164KFB5</accession>
<dbReference type="STRING" id="455432.AWN90_00745"/>
<proteinExistence type="predicted"/>
<comment type="caution">
    <text evidence="1">The sequence shown here is derived from an EMBL/GenBank/DDBJ whole genome shotgun (WGS) entry which is preliminary data.</text>
</comment>
<protein>
    <submittedName>
        <fullName evidence="1">Uncharacterized protein</fullName>
    </submittedName>
</protein>
<sequence>MKACVPLPEPGLQASVTWFETESSVVQPGGVGSEEAVVARMVAPAMETANAVANAEHRLVRVMR</sequence>
<organism evidence="1 2">
    <name type="scientific">Nocardia terpenica</name>
    <dbReference type="NCBI Taxonomy" id="455432"/>
    <lineage>
        <taxon>Bacteria</taxon>
        <taxon>Bacillati</taxon>
        <taxon>Actinomycetota</taxon>
        <taxon>Actinomycetes</taxon>
        <taxon>Mycobacteriales</taxon>
        <taxon>Nocardiaceae</taxon>
        <taxon>Nocardia</taxon>
    </lineage>
</organism>
<evidence type="ECO:0000313" key="1">
    <source>
        <dbReference type="EMBL" id="KZM71339.1"/>
    </source>
</evidence>
<dbReference type="EMBL" id="LWGR01000012">
    <property type="protein sequence ID" value="KZM71339.1"/>
    <property type="molecule type" value="Genomic_DNA"/>
</dbReference>
<gene>
    <name evidence="1" type="ORF">AWN90_00745</name>
</gene>
<name>A0A164KFB5_9NOCA</name>